<accession>A0ABS3XUM2</accession>
<dbReference type="GeneID" id="96259407"/>
<keyword evidence="3" id="KW-1185">Reference proteome</keyword>
<dbReference type="EMBL" id="JAFFZM010000006">
    <property type="protein sequence ID" value="MBO8199094.1"/>
    <property type="molecule type" value="Genomic_DNA"/>
</dbReference>
<name>A0ABS3XUM2_9ACTN</name>
<gene>
    <name evidence="2" type="ORF">JW613_12355</name>
</gene>
<dbReference type="RefSeq" id="WP_209210841.1">
    <property type="nucleotide sequence ID" value="NZ_JAFFZM010000006.1"/>
</dbReference>
<protein>
    <recommendedName>
        <fullName evidence="4">Adhesin domain-containing protein</fullName>
    </recommendedName>
</protein>
<organism evidence="2 3">
    <name type="scientific">Streptomyces smyrnaeus</name>
    <dbReference type="NCBI Taxonomy" id="1387713"/>
    <lineage>
        <taxon>Bacteria</taxon>
        <taxon>Bacillati</taxon>
        <taxon>Actinomycetota</taxon>
        <taxon>Actinomycetes</taxon>
        <taxon>Kitasatosporales</taxon>
        <taxon>Streptomycetaceae</taxon>
        <taxon>Streptomyces</taxon>
    </lineage>
</organism>
<feature type="region of interest" description="Disordered" evidence="1">
    <location>
        <begin position="276"/>
        <end position="326"/>
    </location>
</feature>
<evidence type="ECO:0000313" key="3">
    <source>
        <dbReference type="Proteomes" id="UP000721954"/>
    </source>
</evidence>
<evidence type="ECO:0000256" key="1">
    <source>
        <dbReference type="SAM" id="MobiDB-lite"/>
    </source>
</evidence>
<dbReference type="Proteomes" id="UP000721954">
    <property type="component" value="Unassembled WGS sequence"/>
</dbReference>
<feature type="compositionally biased region" description="Low complexity" evidence="1">
    <location>
        <begin position="289"/>
        <end position="302"/>
    </location>
</feature>
<proteinExistence type="predicted"/>
<evidence type="ECO:0000313" key="2">
    <source>
        <dbReference type="EMBL" id="MBO8199094.1"/>
    </source>
</evidence>
<sequence length="326" mass="33418">MPVPDDCSWEIGEPRRIEFDDPVTELDVRVVNGTVNVVGTPDATTRVEVGKVEGPPLLVRREGGKLVLAYDDLPWNGFLKWLDRKGWRREVEVSVRVPAQVALSVGVVAASAVVSGVRGRTRVAGVSGSTTLVGLSGPVTAETVSGDVETQRLSGSLHFSTVSGDLTCIDASACEIKADSVSGAMILDLCSPRSARSPRADDPADIRLSSVSGELALRLPDDADLTVDARTAGGAVSSAFDGLATGGWGDHRITGTLGAGRGVLHASNVSGGLALLRRPPGDDTLHEPSGSSGSSGTSGSTGNDATAVGGPHPPEHPGNPSPAKDL</sequence>
<comment type="caution">
    <text evidence="2">The sequence shown here is derived from an EMBL/GenBank/DDBJ whole genome shotgun (WGS) entry which is preliminary data.</text>
</comment>
<evidence type="ECO:0008006" key="4">
    <source>
        <dbReference type="Google" id="ProtNLM"/>
    </source>
</evidence>
<reference evidence="2 3" key="1">
    <citation type="submission" date="2021-02" db="EMBL/GenBank/DDBJ databases">
        <title>Streptomyces spirodelae sp. nov., isolated from duckweed.</title>
        <authorList>
            <person name="Saimee Y."/>
            <person name="Duangmal K."/>
        </authorList>
    </citation>
    <scope>NUCLEOTIDE SEQUENCE [LARGE SCALE GENOMIC DNA]</scope>
    <source>
        <strain evidence="2 3">DSM 42105</strain>
    </source>
</reference>